<evidence type="ECO:0000313" key="2">
    <source>
        <dbReference type="EMBL" id="MDG0791712.1"/>
    </source>
</evidence>
<dbReference type="EMBL" id="JAPDHZ010000003">
    <property type="protein sequence ID" value="MDG0791712.1"/>
    <property type="molecule type" value="Genomic_DNA"/>
</dbReference>
<dbReference type="Gene3D" id="3.40.50.720">
    <property type="entry name" value="NAD(P)-binding Rossmann-like Domain"/>
    <property type="match status" value="1"/>
</dbReference>
<accession>A0A9X4KGF7</accession>
<sequence length="87" mass="9695">MRFAQEGASVIINDLDRAKGQETVDEINKNGGQRHVHPRRRHVPPMTWNVWRRPPFKRSDASTCSSTMPASAASGRCTSWSSSNGTK</sequence>
<reference evidence="2 3" key="1">
    <citation type="submission" date="2022-10" db="EMBL/GenBank/DDBJ databases">
        <title>Comparative genomic analysis of Cohnella hashimotonis sp. nov., isolated from the International Space Station.</title>
        <authorList>
            <person name="Simpson A."/>
            <person name="Venkateswaran K."/>
        </authorList>
    </citation>
    <scope>NUCLEOTIDE SEQUENCE [LARGE SCALE GENOMIC DNA]</scope>
    <source>
        <strain evidence="2 3">DSM 18997</strain>
    </source>
</reference>
<protein>
    <submittedName>
        <fullName evidence="2">Uncharacterized protein</fullName>
    </submittedName>
</protein>
<feature type="region of interest" description="Disordered" evidence="1">
    <location>
        <begin position="58"/>
        <end position="87"/>
    </location>
</feature>
<organism evidence="2 3">
    <name type="scientific">Cohnella ginsengisoli</name>
    <dbReference type="NCBI Taxonomy" id="425004"/>
    <lineage>
        <taxon>Bacteria</taxon>
        <taxon>Bacillati</taxon>
        <taxon>Bacillota</taxon>
        <taxon>Bacilli</taxon>
        <taxon>Bacillales</taxon>
        <taxon>Paenibacillaceae</taxon>
        <taxon>Cohnella</taxon>
    </lineage>
</organism>
<dbReference type="InterPro" id="IPR036291">
    <property type="entry name" value="NAD(P)-bd_dom_sf"/>
</dbReference>
<proteinExistence type="predicted"/>
<dbReference type="Proteomes" id="UP001153387">
    <property type="component" value="Unassembled WGS sequence"/>
</dbReference>
<evidence type="ECO:0000313" key="3">
    <source>
        <dbReference type="Proteomes" id="UP001153387"/>
    </source>
</evidence>
<evidence type="ECO:0000256" key="1">
    <source>
        <dbReference type="SAM" id="MobiDB-lite"/>
    </source>
</evidence>
<gene>
    <name evidence="2" type="ORF">OMP38_13165</name>
</gene>
<comment type="caution">
    <text evidence="2">The sequence shown here is derived from an EMBL/GenBank/DDBJ whole genome shotgun (WGS) entry which is preliminary data.</text>
</comment>
<feature type="compositionally biased region" description="Polar residues" evidence="1">
    <location>
        <begin position="76"/>
        <end position="87"/>
    </location>
</feature>
<name>A0A9X4KGF7_9BACL</name>
<keyword evidence="3" id="KW-1185">Reference proteome</keyword>
<dbReference type="SUPFAM" id="SSF51735">
    <property type="entry name" value="NAD(P)-binding Rossmann-fold domains"/>
    <property type="match status" value="1"/>
</dbReference>
<dbReference type="AlphaFoldDB" id="A0A9X4KGF7"/>